<keyword evidence="3" id="KW-1185">Reference proteome</keyword>
<protein>
    <submittedName>
        <fullName evidence="2">Glycosyltransferase involved in cell wall biosynthesis</fullName>
    </submittedName>
</protein>
<accession>A0A4R3YRG9</accession>
<dbReference type="InterPro" id="IPR050194">
    <property type="entry name" value="Glycosyltransferase_grp1"/>
</dbReference>
<gene>
    <name evidence="2" type="ORF">EC912_103455</name>
</gene>
<dbReference type="AlphaFoldDB" id="A0A4R3YRG9"/>
<dbReference type="InterPro" id="IPR028098">
    <property type="entry name" value="Glyco_trans_4-like_N"/>
</dbReference>
<dbReference type="PANTHER" id="PTHR45947">
    <property type="entry name" value="SULFOQUINOVOSYL TRANSFERASE SQD2"/>
    <property type="match status" value="1"/>
</dbReference>
<evidence type="ECO:0000259" key="1">
    <source>
        <dbReference type="Pfam" id="PF13579"/>
    </source>
</evidence>
<organism evidence="2 3">
    <name type="scientific">Luteibacter rhizovicinus</name>
    <dbReference type="NCBI Taxonomy" id="242606"/>
    <lineage>
        <taxon>Bacteria</taxon>
        <taxon>Pseudomonadati</taxon>
        <taxon>Pseudomonadota</taxon>
        <taxon>Gammaproteobacteria</taxon>
        <taxon>Lysobacterales</taxon>
        <taxon>Rhodanobacteraceae</taxon>
        <taxon>Luteibacter</taxon>
    </lineage>
</organism>
<reference evidence="2 3" key="1">
    <citation type="submission" date="2019-03" db="EMBL/GenBank/DDBJ databases">
        <title>Above-ground endophytic microbial communities from plants in different locations in the United States.</title>
        <authorList>
            <person name="Frank C."/>
        </authorList>
    </citation>
    <scope>NUCLEOTIDE SEQUENCE [LARGE SCALE GENOMIC DNA]</scope>
    <source>
        <strain evidence="2 3">LP_13_YM</strain>
    </source>
</reference>
<dbReference type="Pfam" id="PF13579">
    <property type="entry name" value="Glyco_trans_4_4"/>
    <property type="match status" value="1"/>
</dbReference>
<sequence>MRIAFLCKRRYMGKDVIDDRYARLYEIPHQLALLGHDVMVECVGYQGQDDGLWQHPTEQGRLRFTATGIHRPWITDVARYPARLLRRLRTFAPELVIGASDIPNVVLAAWVAKKLRVPYAVDLYDNFESFGQARIPGMVSALRRATRTAAVVTTTSEPLARLVRDEYRAKGIVISMPSTIDKAVFRPLDKMVSREALGLPSDGILIGTAGGLHRTKGIGELFAAWDILSADPLIHLVLAGPLDGSIEIPKGDRVHYLGQLPHDRVATFFSALDVATICVLDTPFGRYCFPQKAYEILATGTPVVASAVGAMNDVLAEWPELLYKPGDPASLASRVTELVERPSTVNVPIEDWAELIAKVEPTLVAAIRS</sequence>
<dbReference type="Proteomes" id="UP000295645">
    <property type="component" value="Unassembled WGS sequence"/>
</dbReference>
<dbReference type="GO" id="GO:0016757">
    <property type="term" value="F:glycosyltransferase activity"/>
    <property type="evidence" value="ECO:0007669"/>
    <property type="project" value="TreeGrafter"/>
</dbReference>
<dbReference type="SUPFAM" id="SSF53756">
    <property type="entry name" value="UDP-Glycosyltransferase/glycogen phosphorylase"/>
    <property type="match status" value="1"/>
</dbReference>
<keyword evidence="2" id="KW-0808">Transferase</keyword>
<dbReference type="PANTHER" id="PTHR45947:SF13">
    <property type="entry name" value="TRANSFERASE"/>
    <property type="match status" value="1"/>
</dbReference>
<dbReference type="Pfam" id="PF13692">
    <property type="entry name" value="Glyco_trans_1_4"/>
    <property type="match status" value="1"/>
</dbReference>
<comment type="caution">
    <text evidence="2">The sequence shown here is derived from an EMBL/GenBank/DDBJ whole genome shotgun (WGS) entry which is preliminary data.</text>
</comment>
<dbReference type="RefSeq" id="WP_132143716.1">
    <property type="nucleotide sequence ID" value="NZ_SMCS01000003.1"/>
</dbReference>
<evidence type="ECO:0000313" key="3">
    <source>
        <dbReference type="Proteomes" id="UP000295645"/>
    </source>
</evidence>
<dbReference type="EMBL" id="SMCS01000003">
    <property type="protein sequence ID" value="TCV94962.1"/>
    <property type="molecule type" value="Genomic_DNA"/>
</dbReference>
<name>A0A4R3YRG9_9GAMM</name>
<proteinExistence type="predicted"/>
<feature type="domain" description="Glycosyltransferase subfamily 4-like N-terminal" evidence="1">
    <location>
        <begin position="25"/>
        <end position="165"/>
    </location>
</feature>
<evidence type="ECO:0000313" key="2">
    <source>
        <dbReference type="EMBL" id="TCV94962.1"/>
    </source>
</evidence>
<dbReference type="OrthoDB" id="258796at2"/>
<dbReference type="Gene3D" id="3.40.50.2000">
    <property type="entry name" value="Glycogen Phosphorylase B"/>
    <property type="match status" value="2"/>
</dbReference>